<dbReference type="PANTHER" id="PTHR11709">
    <property type="entry name" value="MULTI-COPPER OXIDASE"/>
    <property type="match status" value="1"/>
</dbReference>
<organism evidence="8 9">
    <name type="scientific">Acrodontium crateriforme</name>
    <dbReference type="NCBI Taxonomy" id="150365"/>
    <lineage>
        <taxon>Eukaryota</taxon>
        <taxon>Fungi</taxon>
        <taxon>Dikarya</taxon>
        <taxon>Ascomycota</taxon>
        <taxon>Pezizomycotina</taxon>
        <taxon>Dothideomycetes</taxon>
        <taxon>Dothideomycetidae</taxon>
        <taxon>Mycosphaerellales</taxon>
        <taxon>Teratosphaeriaceae</taxon>
        <taxon>Acrodontium</taxon>
    </lineage>
</organism>
<protein>
    <recommendedName>
        <fullName evidence="10">Multicopper oxidase</fullName>
    </recommendedName>
</protein>
<evidence type="ECO:0000256" key="1">
    <source>
        <dbReference type="ARBA" id="ARBA00010609"/>
    </source>
</evidence>
<dbReference type="InterPro" id="IPR001117">
    <property type="entry name" value="Cu-oxidase_2nd"/>
</dbReference>
<keyword evidence="3" id="KW-0560">Oxidoreductase</keyword>
<feature type="domain" description="Plastocyanin-like" evidence="6">
    <location>
        <begin position="464"/>
        <end position="570"/>
    </location>
</feature>
<feature type="domain" description="Plastocyanin-like" evidence="5">
    <location>
        <begin position="206"/>
        <end position="343"/>
    </location>
</feature>
<dbReference type="InterPro" id="IPR033138">
    <property type="entry name" value="Cu_oxidase_CS"/>
</dbReference>
<evidence type="ECO:0000259" key="7">
    <source>
        <dbReference type="Pfam" id="PF07732"/>
    </source>
</evidence>
<dbReference type="Gene3D" id="2.60.40.420">
    <property type="entry name" value="Cupredoxins - blue copper proteins"/>
    <property type="match status" value="3"/>
</dbReference>
<proteinExistence type="inferred from homology"/>
<dbReference type="CDD" id="cd13901">
    <property type="entry name" value="CuRO_3_MaLCC_like"/>
    <property type="match status" value="1"/>
</dbReference>
<dbReference type="Pfam" id="PF00394">
    <property type="entry name" value="Cu-oxidase"/>
    <property type="match status" value="1"/>
</dbReference>
<dbReference type="Proteomes" id="UP001303373">
    <property type="component" value="Chromosome 9"/>
</dbReference>
<dbReference type="Pfam" id="PF07732">
    <property type="entry name" value="Cu-oxidase_3"/>
    <property type="match status" value="1"/>
</dbReference>
<dbReference type="PANTHER" id="PTHR11709:SF145">
    <property type="entry name" value="LCC1"/>
    <property type="match status" value="1"/>
</dbReference>
<reference evidence="8 9" key="1">
    <citation type="submission" date="2023-11" db="EMBL/GenBank/DDBJ databases">
        <title>An acidophilic fungus is an integral part of prey digestion in a carnivorous sundew plant.</title>
        <authorList>
            <person name="Tsai I.J."/>
        </authorList>
    </citation>
    <scope>NUCLEOTIDE SEQUENCE [LARGE SCALE GENOMIC DNA]</scope>
    <source>
        <strain evidence="8">169a</strain>
    </source>
</reference>
<dbReference type="PROSITE" id="PS00080">
    <property type="entry name" value="MULTICOPPER_OXIDASE2"/>
    <property type="match status" value="1"/>
</dbReference>
<keyword evidence="9" id="KW-1185">Reference proteome</keyword>
<dbReference type="SUPFAM" id="SSF49503">
    <property type="entry name" value="Cupredoxins"/>
    <property type="match status" value="3"/>
</dbReference>
<keyword evidence="2" id="KW-0479">Metal-binding</keyword>
<evidence type="ECO:0000256" key="2">
    <source>
        <dbReference type="ARBA" id="ARBA00022723"/>
    </source>
</evidence>
<dbReference type="Pfam" id="PF07731">
    <property type="entry name" value="Cu-oxidase_2"/>
    <property type="match status" value="1"/>
</dbReference>
<dbReference type="InterPro" id="IPR008972">
    <property type="entry name" value="Cupredoxin"/>
</dbReference>
<dbReference type="AlphaFoldDB" id="A0AAQ3M897"/>
<feature type="domain" description="Plastocyanin-like" evidence="7">
    <location>
        <begin position="80"/>
        <end position="195"/>
    </location>
</feature>
<evidence type="ECO:0000256" key="3">
    <source>
        <dbReference type="ARBA" id="ARBA00023002"/>
    </source>
</evidence>
<keyword evidence="4" id="KW-0186">Copper</keyword>
<gene>
    <name evidence="8" type="ORF">R9X50_00560300</name>
</gene>
<accession>A0AAQ3M897</accession>
<dbReference type="GO" id="GO:0016491">
    <property type="term" value="F:oxidoreductase activity"/>
    <property type="evidence" value="ECO:0007669"/>
    <property type="project" value="UniProtKB-KW"/>
</dbReference>
<dbReference type="CDD" id="cd13854">
    <property type="entry name" value="CuRO_1_MaLCC_like"/>
    <property type="match status" value="1"/>
</dbReference>
<dbReference type="InterPro" id="IPR011706">
    <property type="entry name" value="Cu-oxidase_C"/>
</dbReference>
<evidence type="ECO:0000313" key="8">
    <source>
        <dbReference type="EMBL" id="WPH02735.1"/>
    </source>
</evidence>
<evidence type="ECO:0000313" key="9">
    <source>
        <dbReference type="Proteomes" id="UP001303373"/>
    </source>
</evidence>
<comment type="similarity">
    <text evidence="1">Belongs to the multicopper oxidase family.</text>
</comment>
<evidence type="ECO:0000259" key="5">
    <source>
        <dbReference type="Pfam" id="PF00394"/>
    </source>
</evidence>
<sequence length="606" mass="66939">MSLSALSSSCMSFCSTLDGFGGVFTRSEPPTLEGLPPFLDGPHPYGTDFPWGLKTSDNTNPYVLEDIPNTGVTRHFTWTISNQTIAPDGVEVMGILVDGQWPGPMVEANWGDWIEVHVTNGMATEGTSVHWHGFLQTNTPWFDGVPGVSQCPIAPGKTMTYRLRAELYGTSWWHGHYSSQYVNGLSGPIIIHGPASDNEYDIDIGPVMLADHYHDYYTELVMEIYKGNPSCEPMCMPLSKNLLINGRGEYDCKKTTKPCRNTGGVATFNFKTSHRHRLRLINHGAENTLFFSIDGYTMTVIANDFVPVVPYEADVITLAVGQRTDIIVQGGHDPHEAVWMRITTGPSAITEQIGGGCSLSEGEHTTLAAIYYEEADMSRSPTTRSIIDPLRYAAPGACGNQDLALTKPSYEIPVKTPDVNIDIVMTGGVNTTGSFVWYMNGETYVADYNDPQLFEAHLGNISLIGQKDKPTLDLGTNATVRLNMTSVGIPVSHPMHIHGHNFQILAEGIGYWDGREMINPTNPQRRDTQIIRANGYLVVQIDLNNPGAWPFHCHVAWHASEGMNINIISRKKMIQEMSIPYTAAQTCRDWSQWTGRHVVDQIDSGL</sequence>
<dbReference type="InterPro" id="IPR045087">
    <property type="entry name" value="Cu-oxidase_fam"/>
</dbReference>
<evidence type="ECO:0008006" key="10">
    <source>
        <dbReference type="Google" id="ProtNLM"/>
    </source>
</evidence>
<dbReference type="FunFam" id="2.60.40.420:FF:000021">
    <property type="entry name" value="Extracellular dihydrogeodin oxidase/laccase"/>
    <property type="match status" value="1"/>
</dbReference>
<dbReference type="PROSITE" id="PS00079">
    <property type="entry name" value="MULTICOPPER_OXIDASE1"/>
    <property type="match status" value="1"/>
</dbReference>
<evidence type="ECO:0000256" key="4">
    <source>
        <dbReference type="ARBA" id="ARBA00023008"/>
    </source>
</evidence>
<dbReference type="InterPro" id="IPR011707">
    <property type="entry name" value="Cu-oxidase-like_N"/>
</dbReference>
<evidence type="ECO:0000259" key="6">
    <source>
        <dbReference type="Pfam" id="PF07731"/>
    </source>
</evidence>
<dbReference type="EMBL" id="CP138588">
    <property type="protein sequence ID" value="WPH02735.1"/>
    <property type="molecule type" value="Genomic_DNA"/>
</dbReference>
<dbReference type="GO" id="GO:0005507">
    <property type="term" value="F:copper ion binding"/>
    <property type="evidence" value="ECO:0007669"/>
    <property type="project" value="InterPro"/>
</dbReference>
<dbReference type="InterPro" id="IPR002355">
    <property type="entry name" value="Cu_oxidase_Cu_BS"/>
</dbReference>
<name>A0AAQ3M897_9PEZI</name>